<evidence type="ECO:0000313" key="3">
    <source>
        <dbReference type="Proteomes" id="UP000483820"/>
    </source>
</evidence>
<dbReference type="PANTHER" id="PTHR33272:SF10">
    <property type="entry name" value="INHIBITOR_I29 DOMAIN-CONTAINING PROTEIN"/>
    <property type="match status" value="1"/>
</dbReference>
<dbReference type="EMBL" id="WUAV01000005">
    <property type="protein sequence ID" value="KAF1750151.1"/>
    <property type="molecule type" value="Genomic_DNA"/>
</dbReference>
<dbReference type="Pfam" id="PF14747">
    <property type="entry name" value="DUF4473"/>
    <property type="match status" value="1"/>
</dbReference>
<organism evidence="2 3">
    <name type="scientific">Caenorhabditis remanei</name>
    <name type="common">Caenorhabditis vulgaris</name>
    <dbReference type="NCBI Taxonomy" id="31234"/>
    <lineage>
        <taxon>Eukaryota</taxon>
        <taxon>Metazoa</taxon>
        <taxon>Ecdysozoa</taxon>
        <taxon>Nematoda</taxon>
        <taxon>Chromadorea</taxon>
        <taxon>Rhabditida</taxon>
        <taxon>Rhabditina</taxon>
        <taxon>Rhabditomorpha</taxon>
        <taxon>Rhabditoidea</taxon>
        <taxon>Rhabditidae</taxon>
        <taxon>Peloderinae</taxon>
        <taxon>Caenorhabditis</taxon>
    </lineage>
</organism>
<feature type="signal peptide" evidence="1">
    <location>
        <begin position="1"/>
        <end position="17"/>
    </location>
</feature>
<dbReference type="CTD" id="9801183"/>
<dbReference type="RefSeq" id="XP_003092937.2">
    <property type="nucleotide sequence ID" value="XM_003092889.2"/>
</dbReference>
<dbReference type="GeneID" id="9801183"/>
<feature type="chain" id="PRO_5025389083" description="SXP/RAL-2 family protein Ani s 5-like cation-binding domain-containing protein" evidence="1">
    <location>
        <begin position="18"/>
        <end position="119"/>
    </location>
</feature>
<keyword evidence="1" id="KW-0732">Signal</keyword>
<evidence type="ECO:0008006" key="4">
    <source>
        <dbReference type="Google" id="ProtNLM"/>
    </source>
</evidence>
<reference evidence="2 3" key="1">
    <citation type="submission" date="2019-12" db="EMBL/GenBank/DDBJ databases">
        <title>Chromosome-level assembly of the Caenorhabditis remanei genome.</title>
        <authorList>
            <person name="Teterina A.A."/>
            <person name="Willis J.H."/>
            <person name="Phillips P.C."/>
        </authorList>
    </citation>
    <scope>NUCLEOTIDE SEQUENCE [LARGE SCALE GENOMIC DNA]</scope>
    <source>
        <strain evidence="2 3">PX506</strain>
        <tissue evidence="2">Whole organism</tissue>
    </source>
</reference>
<name>A0A6A5G628_CAERE</name>
<protein>
    <recommendedName>
        <fullName evidence="4">SXP/RAL-2 family protein Ani s 5-like cation-binding domain-containing protein</fullName>
    </recommendedName>
</protein>
<proteinExistence type="predicted"/>
<dbReference type="Proteomes" id="UP000483820">
    <property type="component" value="Chromosome V"/>
</dbReference>
<evidence type="ECO:0000256" key="1">
    <source>
        <dbReference type="SAM" id="SignalP"/>
    </source>
</evidence>
<evidence type="ECO:0000313" key="2">
    <source>
        <dbReference type="EMBL" id="KAF1750151.1"/>
    </source>
</evidence>
<dbReference type="KEGG" id="crq:GCK72_016698"/>
<dbReference type="AlphaFoldDB" id="A0A6A5G628"/>
<accession>A0A6A5G628</accession>
<dbReference type="PANTHER" id="PTHR33272">
    <property type="entry name" value="PROTEIN CBG22877-RELATED"/>
    <property type="match status" value="1"/>
</dbReference>
<gene>
    <name evidence="2" type="ORF">GCK72_016698</name>
</gene>
<comment type="caution">
    <text evidence="2">The sequence shown here is derived from an EMBL/GenBank/DDBJ whole genome shotgun (WGS) entry which is preliminary data.</text>
</comment>
<sequence length="119" mass="13043">MFKVLLALTALTLAIYSAPPRFPNAAEDRAEMAAAGISPQAADGILKIANEFGAKKLTKKEENDREAVRSVFHQFLDQVDKYIKTQSPADQAAYEAFIAKKKANFDANIAAGRIEEIDK</sequence>
<dbReference type="InterPro" id="IPR027913">
    <property type="entry name" value="DUF4473"/>
</dbReference>